<dbReference type="Gene3D" id="3.60.130.30">
    <property type="match status" value="1"/>
</dbReference>
<dbReference type="HOGENOM" id="CLU_564013_0_0_1"/>
<dbReference type="Proteomes" id="UP000008063">
    <property type="component" value="Unassembled WGS sequence"/>
</dbReference>
<sequence length="568" mass="64213">MVFVCTSLPDYIHSSLQPKLLVVFENNELLTEKPVQHDEDDMFEALYFSWYNHHCTRGDDTPAEILPLMLEREDRRCTNYSQMIPYLSKEIKDDSTIYQTIKVVFADLFHWIHDVIELQLPEEYELLAEVTSILPGINLSPIFPFLSLVINLNVSTKGHRDSKDKDFCLVLPIGNFQGGALVMVETVQSAIASKTKSPKEILKCTADTLEEEDEGEDAPLPPSQKHRHRREVVDDQDEENDTNMVQTPPSTQPRSCGPIDNKDEDGGGDDDTNTEEFRNTVRGDSEQEEKDDGNHSQMQGRKDAQQADNIGESTSTPSCLPSAALSIQPSSCTSSTAMASVSPSSAMTRKHKPTLALFPPSFAQLAIEAHTQMRLHISTNEGFPASNIHSDISWQIITESSKIGNSFESKLREIEENEALKIFMMDYVVAKARLMINGAYGIPGDMSPEEIKLAVQWLIDICTFINGDLDIKGRTYNKQKPFSNSIFKDLIRNQWFGRKGEGIRLSVLLEPMMVMVKAYKIFQRICSKLVLSNLISRWGFYFEKLSTLQKCCPGWMTQMRNNPYESIL</sequence>
<feature type="compositionally biased region" description="Acidic residues" evidence="1">
    <location>
        <begin position="208"/>
        <end position="217"/>
    </location>
</feature>
<dbReference type="InterPro" id="IPR045341">
    <property type="entry name" value="DUF6532"/>
</dbReference>
<organism evidence="4">
    <name type="scientific">Serpula lacrymans var. lacrymans (strain S7.3)</name>
    <name type="common">Dry rot fungus</name>
    <dbReference type="NCBI Taxonomy" id="936435"/>
    <lineage>
        <taxon>Eukaryota</taxon>
        <taxon>Fungi</taxon>
        <taxon>Dikarya</taxon>
        <taxon>Basidiomycota</taxon>
        <taxon>Agaricomycotina</taxon>
        <taxon>Agaricomycetes</taxon>
        <taxon>Agaricomycetidae</taxon>
        <taxon>Boletales</taxon>
        <taxon>Coniophorineae</taxon>
        <taxon>Serpulaceae</taxon>
        <taxon>Serpula</taxon>
    </lineage>
</organism>
<keyword evidence="4" id="KW-1185">Reference proteome</keyword>
<proteinExistence type="predicted"/>
<feature type="compositionally biased region" description="Polar residues" evidence="1">
    <location>
        <begin position="242"/>
        <end position="254"/>
    </location>
</feature>
<dbReference type="InParanoid" id="F8PLN1"/>
<dbReference type="EMBL" id="GL945476">
    <property type="protein sequence ID" value="EGO02513.1"/>
    <property type="molecule type" value="Genomic_DNA"/>
</dbReference>
<evidence type="ECO:0000256" key="1">
    <source>
        <dbReference type="SAM" id="MobiDB-lite"/>
    </source>
</evidence>
<dbReference type="AlphaFoldDB" id="F8PLN1"/>
<feature type="compositionally biased region" description="Basic and acidic residues" evidence="1">
    <location>
        <begin position="275"/>
        <end position="285"/>
    </location>
</feature>
<evidence type="ECO:0000259" key="2">
    <source>
        <dbReference type="Pfam" id="PF20149"/>
    </source>
</evidence>
<gene>
    <name evidence="3" type="ORF">SERLA73DRAFT_150234</name>
</gene>
<accession>F8PLN1</accession>
<name>F8PLN1_SERL3</name>
<feature type="region of interest" description="Disordered" evidence="1">
    <location>
        <begin position="208"/>
        <end position="326"/>
    </location>
</feature>
<protein>
    <recommendedName>
        <fullName evidence="2">DUF6532 domain-containing protein</fullName>
    </recommendedName>
</protein>
<feature type="compositionally biased region" description="Polar residues" evidence="1">
    <location>
        <begin position="306"/>
        <end position="326"/>
    </location>
</feature>
<feature type="domain" description="DUF6532" evidence="2">
    <location>
        <begin position="369"/>
        <end position="506"/>
    </location>
</feature>
<reference evidence="4" key="1">
    <citation type="journal article" date="2011" name="Science">
        <title>The plant cell wall-decomposing machinery underlies the functional diversity of forest fungi.</title>
        <authorList>
            <person name="Eastwood D.C."/>
            <person name="Floudas D."/>
            <person name="Binder M."/>
            <person name="Majcherczyk A."/>
            <person name="Schneider P."/>
            <person name="Aerts A."/>
            <person name="Asiegbu F.O."/>
            <person name="Baker S.E."/>
            <person name="Barry K."/>
            <person name="Bendiksby M."/>
            <person name="Blumentritt M."/>
            <person name="Coutinho P.M."/>
            <person name="Cullen D."/>
            <person name="de Vries R.P."/>
            <person name="Gathman A."/>
            <person name="Goodell B."/>
            <person name="Henrissat B."/>
            <person name="Ihrmark K."/>
            <person name="Kauserud H."/>
            <person name="Kohler A."/>
            <person name="LaButti K."/>
            <person name="Lapidus A."/>
            <person name="Lavin J.L."/>
            <person name="Lee Y.-H."/>
            <person name="Lindquist E."/>
            <person name="Lilly W."/>
            <person name="Lucas S."/>
            <person name="Morin E."/>
            <person name="Murat C."/>
            <person name="Oguiza J.A."/>
            <person name="Park J."/>
            <person name="Pisabarro A.G."/>
            <person name="Riley R."/>
            <person name="Rosling A."/>
            <person name="Salamov A."/>
            <person name="Schmidt O."/>
            <person name="Schmutz J."/>
            <person name="Skrede I."/>
            <person name="Stenlid J."/>
            <person name="Wiebenga A."/>
            <person name="Xie X."/>
            <person name="Kuees U."/>
            <person name="Hibbett D.S."/>
            <person name="Hoffmeister D."/>
            <person name="Hoegberg N."/>
            <person name="Martin F."/>
            <person name="Grigoriev I.V."/>
            <person name="Watkinson S.C."/>
        </authorList>
    </citation>
    <scope>NUCLEOTIDE SEQUENCE [LARGE SCALE GENOMIC DNA]</scope>
    <source>
        <strain evidence="4">strain S7.3</strain>
    </source>
</reference>
<evidence type="ECO:0000313" key="4">
    <source>
        <dbReference type="Proteomes" id="UP000008063"/>
    </source>
</evidence>
<dbReference type="Pfam" id="PF20149">
    <property type="entry name" value="DUF6532"/>
    <property type="match status" value="1"/>
</dbReference>
<evidence type="ECO:0000313" key="3">
    <source>
        <dbReference type="EMBL" id="EGO02513.1"/>
    </source>
</evidence>